<evidence type="ECO:0000313" key="2">
    <source>
        <dbReference type="EMBL" id="RSU14954.1"/>
    </source>
</evidence>
<feature type="transmembrane region" description="Helical" evidence="1">
    <location>
        <begin position="60"/>
        <end position="82"/>
    </location>
</feature>
<keyword evidence="1" id="KW-1133">Transmembrane helix</keyword>
<feature type="transmembrane region" description="Helical" evidence="1">
    <location>
        <begin position="32"/>
        <end position="48"/>
    </location>
</feature>
<keyword evidence="1" id="KW-0812">Transmembrane</keyword>
<proteinExistence type="predicted"/>
<dbReference type="EMBL" id="NGKB01000006">
    <property type="protein sequence ID" value="RSU14954.1"/>
    <property type="molecule type" value="Genomic_DNA"/>
</dbReference>
<dbReference type="AlphaFoldDB" id="A0A430B3R4"/>
<dbReference type="GeneID" id="95579613"/>
<feature type="transmembrane region" description="Helical" evidence="1">
    <location>
        <begin position="7"/>
        <end position="26"/>
    </location>
</feature>
<dbReference type="RefSeq" id="WP_126793688.1">
    <property type="nucleotide sequence ID" value="NZ_CP060720.1"/>
</dbReference>
<reference evidence="2 3" key="1">
    <citation type="submission" date="2017-05" db="EMBL/GenBank/DDBJ databases">
        <title>Vagococcus spp. assemblies.</title>
        <authorList>
            <person name="Gulvik C.A."/>
        </authorList>
    </citation>
    <scope>NUCLEOTIDE SEQUENCE [LARGE SCALE GENOMIC DNA]</scope>
    <source>
        <strain evidence="2 3">SS1714</strain>
    </source>
</reference>
<gene>
    <name evidence="2" type="ORF">CBF28_07750</name>
</gene>
<name>A0A430B3R4_9ENTE</name>
<evidence type="ECO:0000256" key="1">
    <source>
        <dbReference type="SAM" id="Phobius"/>
    </source>
</evidence>
<sequence length="85" mass="9918">MEKRKILSIVTALLFVVYISVAFNWLNYENSISFLIFILALIIIIIANKENDAATRVAFSFILFSTILPIIIPFIFLFDYWLDRP</sequence>
<dbReference type="Proteomes" id="UP000288028">
    <property type="component" value="Unassembled WGS sequence"/>
</dbReference>
<keyword evidence="3" id="KW-1185">Reference proteome</keyword>
<accession>A0A430B3R4</accession>
<protein>
    <submittedName>
        <fullName evidence="2">Uncharacterized protein</fullName>
    </submittedName>
</protein>
<comment type="caution">
    <text evidence="2">The sequence shown here is derived from an EMBL/GenBank/DDBJ whole genome shotgun (WGS) entry which is preliminary data.</text>
</comment>
<keyword evidence="1" id="KW-0472">Membrane</keyword>
<evidence type="ECO:0000313" key="3">
    <source>
        <dbReference type="Proteomes" id="UP000288028"/>
    </source>
</evidence>
<organism evidence="2 3">
    <name type="scientific">Vagococcus carniphilus</name>
    <dbReference type="NCBI Taxonomy" id="218144"/>
    <lineage>
        <taxon>Bacteria</taxon>
        <taxon>Bacillati</taxon>
        <taxon>Bacillota</taxon>
        <taxon>Bacilli</taxon>
        <taxon>Lactobacillales</taxon>
        <taxon>Enterococcaceae</taxon>
        <taxon>Vagococcus</taxon>
    </lineage>
</organism>